<dbReference type="EMBL" id="JACNMF010000001">
    <property type="protein sequence ID" value="MBC3756987.1"/>
    <property type="molecule type" value="Genomic_DNA"/>
</dbReference>
<keyword evidence="3" id="KW-1185">Reference proteome</keyword>
<dbReference type="PANTHER" id="PTHR36121">
    <property type="entry name" value="PROTEIN SXY"/>
    <property type="match status" value="1"/>
</dbReference>
<dbReference type="PANTHER" id="PTHR36121:SF1">
    <property type="entry name" value="PROTEIN SXY"/>
    <property type="match status" value="1"/>
</dbReference>
<sequence length="84" mass="9740">METTIALKGSKNIGVSIEKRLNEIGVYTLTDLAERTPEKAYRDICKNYPDKTIPKCYYLYSLKGALLDTDWRKLPENIKKELRT</sequence>
<dbReference type="Gene3D" id="1.10.150.20">
    <property type="entry name" value="5' to 3' exonuclease, C-terminal subdomain"/>
    <property type="match status" value="1"/>
</dbReference>
<gene>
    <name evidence="2" type="ORF">H7U19_01130</name>
</gene>
<reference evidence="2" key="1">
    <citation type="submission" date="2020-08" db="EMBL/GenBank/DDBJ databases">
        <title>Hyunsoonleella sp. strain SJ7 genome sequencing and assembly.</title>
        <authorList>
            <person name="Kim I."/>
        </authorList>
    </citation>
    <scope>NUCLEOTIDE SEQUENCE</scope>
    <source>
        <strain evidence="2">SJ7</strain>
    </source>
</reference>
<dbReference type="RefSeq" id="WP_186557999.1">
    <property type="nucleotide sequence ID" value="NZ_JACNMF010000001.1"/>
</dbReference>
<dbReference type="AlphaFoldDB" id="A0A923H8U1"/>
<comment type="caution">
    <text evidence="2">The sequence shown here is derived from an EMBL/GenBank/DDBJ whole genome shotgun (WGS) entry which is preliminary data.</text>
</comment>
<dbReference type="InterPro" id="IPR007077">
    <property type="entry name" value="TfoX_C"/>
</dbReference>
<protein>
    <submittedName>
        <fullName evidence="2">TfoX/Sxy family DNA transformation protein</fullName>
    </submittedName>
</protein>
<dbReference type="Proteomes" id="UP000656244">
    <property type="component" value="Unassembled WGS sequence"/>
</dbReference>
<evidence type="ECO:0000313" key="2">
    <source>
        <dbReference type="EMBL" id="MBC3756987.1"/>
    </source>
</evidence>
<evidence type="ECO:0000259" key="1">
    <source>
        <dbReference type="Pfam" id="PF04994"/>
    </source>
</evidence>
<proteinExistence type="predicted"/>
<evidence type="ECO:0000313" key="3">
    <source>
        <dbReference type="Proteomes" id="UP000656244"/>
    </source>
</evidence>
<dbReference type="InterPro" id="IPR047525">
    <property type="entry name" value="TfoX-like"/>
</dbReference>
<dbReference type="Pfam" id="PF04994">
    <property type="entry name" value="TfoX_C"/>
    <property type="match status" value="1"/>
</dbReference>
<feature type="domain" description="TfoX C-terminal" evidence="1">
    <location>
        <begin position="7"/>
        <end position="83"/>
    </location>
</feature>
<accession>A0A923H8U1</accession>
<organism evidence="2 3">
    <name type="scientific">Hyunsoonleella aquatilis</name>
    <dbReference type="NCBI Taxonomy" id="2762758"/>
    <lineage>
        <taxon>Bacteria</taxon>
        <taxon>Pseudomonadati</taxon>
        <taxon>Bacteroidota</taxon>
        <taxon>Flavobacteriia</taxon>
        <taxon>Flavobacteriales</taxon>
        <taxon>Flavobacteriaceae</taxon>
    </lineage>
</organism>
<name>A0A923H8U1_9FLAO</name>